<dbReference type="WBParaSite" id="TCONS_00000292.p1">
    <property type="protein sequence ID" value="TCONS_00000292.p1"/>
    <property type="gene ID" value="XLOC_000305"/>
</dbReference>
<dbReference type="GO" id="GO:0016298">
    <property type="term" value="F:lipase activity"/>
    <property type="evidence" value="ECO:0007669"/>
    <property type="project" value="TreeGrafter"/>
</dbReference>
<keyword evidence="1" id="KW-0732">Signal</keyword>
<dbReference type="STRING" id="6248.A0A0K0ET00"/>
<organism evidence="3">
    <name type="scientific">Strongyloides stercoralis</name>
    <name type="common">Threadworm</name>
    <dbReference type="NCBI Taxonomy" id="6248"/>
    <lineage>
        <taxon>Eukaryota</taxon>
        <taxon>Metazoa</taxon>
        <taxon>Ecdysozoa</taxon>
        <taxon>Nematoda</taxon>
        <taxon>Chromadorea</taxon>
        <taxon>Rhabditida</taxon>
        <taxon>Tylenchina</taxon>
        <taxon>Panagrolaimomorpha</taxon>
        <taxon>Strongyloidoidea</taxon>
        <taxon>Strongyloididae</taxon>
        <taxon>Strongyloides</taxon>
    </lineage>
</organism>
<evidence type="ECO:0000313" key="2">
    <source>
        <dbReference type="Proteomes" id="UP000035681"/>
    </source>
</evidence>
<evidence type="ECO:0000313" key="4">
    <source>
        <dbReference type="WBParaSite" id="TCONS_00000292.p1"/>
    </source>
</evidence>
<dbReference type="Gene3D" id="3.40.50.1820">
    <property type="entry name" value="alpha/beta hydrolase"/>
    <property type="match status" value="1"/>
</dbReference>
<accession>A0A0K0ET00</accession>
<feature type="signal peptide" evidence="1">
    <location>
        <begin position="1"/>
        <end position="19"/>
    </location>
</feature>
<dbReference type="PANTHER" id="PTHR32015:SF1">
    <property type="entry name" value="LIPASE"/>
    <property type="match status" value="1"/>
</dbReference>
<feature type="chain" id="PRO_5005328825" evidence="1">
    <location>
        <begin position="20"/>
        <end position="330"/>
    </location>
</feature>
<dbReference type="Proteomes" id="UP000035681">
    <property type="component" value="Unplaced"/>
</dbReference>
<dbReference type="Pfam" id="PF01674">
    <property type="entry name" value="Lipase_2"/>
    <property type="match status" value="1"/>
</dbReference>
<evidence type="ECO:0000313" key="3">
    <source>
        <dbReference type="WBParaSite" id="SSTP_0001257700.1"/>
    </source>
</evidence>
<dbReference type="SUPFAM" id="SSF53474">
    <property type="entry name" value="alpha/beta-Hydrolases"/>
    <property type="match status" value="1"/>
</dbReference>
<dbReference type="GO" id="GO:0016042">
    <property type="term" value="P:lipid catabolic process"/>
    <property type="evidence" value="ECO:0007669"/>
    <property type="project" value="InterPro"/>
</dbReference>
<proteinExistence type="predicted"/>
<keyword evidence="2" id="KW-1185">Reference proteome</keyword>
<name>A0A0K0ET00_STRER</name>
<dbReference type="InterPro" id="IPR002918">
    <property type="entry name" value="Lipase_EstA/Esterase_EstB"/>
</dbReference>
<dbReference type="PANTHER" id="PTHR32015">
    <property type="entry name" value="FASTING INDUCED LIPASE"/>
    <property type="match status" value="1"/>
</dbReference>
<reference evidence="3" key="1">
    <citation type="submission" date="2015-08" db="UniProtKB">
        <authorList>
            <consortium name="WormBaseParasite"/>
        </authorList>
    </citation>
    <scope>IDENTIFICATION</scope>
</reference>
<dbReference type="InterPro" id="IPR029058">
    <property type="entry name" value="AB_hydrolase_fold"/>
</dbReference>
<dbReference type="AlphaFoldDB" id="A0A0K0ET00"/>
<evidence type="ECO:0000256" key="1">
    <source>
        <dbReference type="SAM" id="SignalP"/>
    </source>
</evidence>
<dbReference type="WBParaSite" id="SSTP_0001257700.1">
    <property type="protein sequence ID" value="SSTP_0001257700.1"/>
    <property type="gene ID" value="SSTP_0001257700"/>
</dbReference>
<protein>
    <submittedName>
        <fullName evidence="3 4">Lipase</fullName>
    </submittedName>
</protein>
<sequence length="330" mass="37381">MVKFITRLWFSIILFQVSVEPLTMDFRIWLHRNGYSDDDFEAKNFGNNGSFGGKGYFNYIVRRRPVIFIHGNSDGALSDGSIYGTGWNSHLKGFLNNGYTAAELYGITWGDRNPNNAFEKTFNCEFVNKIRRFILAVLKYTRYNSVNIVSHSMGVTLTRKAIQGGIINGIDGSCDIGEYLKGKVNTFVAISGANYGLCFCNSDFFLSQPGCNKKNGFWPGDNYHSTLCSDITKNGYHPTKYSQFLQDLNDANKPEGKFITTVFSTEDELIGNKNKVFNRYTSSLPLAGNQYISNSWNHTETKDNSSFLVCKEIMNNDLKINHKKIIKNIF</sequence>